<dbReference type="NCBIfam" id="TIGR02227">
    <property type="entry name" value="sigpep_I_bact"/>
    <property type="match status" value="2"/>
</dbReference>
<evidence type="ECO:0000313" key="9">
    <source>
        <dbReference type="EMBL" id="MBB5283531.1"/>
    </source>
</evidence>
<keyword evidence="7" id="KW-0812">Transmembrane</keyword>
<comment type="similarity">
    <text evidence="2 7">Belongs to the peptidase S26 family.</text>
</comment>
<dbReference type="InterPro" id="IPR019533">
    <property type="entry name" value="Peptidase_S26"/>
</dbReference>
<dbReference type="PANTHER" id="PTHR43390:SF1">
    <property type="entry name" value="CHLOROPLAST PROCESSING PEPTIDASE"/>
    <property type="match status" value="1"/>
</dbReference>
<accession>A0A840TJE8</accession>
<evidence type="ECO:0000256" key="3">
    <source>
        <dbReference type="ARBA" id="ARBA00013208"/>
    </source>
</evidence>
<dbReference type="GO" id="GO:0016020">
    <property type="term" value="C:membrane"/>
    <property type="evidence" value="ECO:0007669"/>
    <property type="project" value="UniProtKB-SubCell"/>
</dbReference>
<keyword evidence="7" id="KW-0645">Protease</keyword>
<feature type="domain" description="Peptidase S26" evidence="8">
    <location>
        <begin position="332"/>
        <end position="370"/>
    </location>
</feature>
<evidence type="ECO:0000256" key="6">
    <source>
        <dbReference type="PIRSR" id="PIRSR600223-1"/>
    </source>
</evidence>
<feature type="transmembrane region" description="Helical" evidence="7">
    <location>
        <begin position="24"/>
        <end position="43"/>
    </location>
</feature>
<keyword evidence="10" id="KW-1185">Reference proteome</keyword>
<dbReference type="CDD" id="cd06530">
    <property type="entry name" value="S26_SPase_I"/>
    <property type="match status" value="2"/>
</dbReference>
<dbReference type="Pfam" id="PF10502">
    <property type="entry name" value="Peptidase_S26"/>
    <property type="match status" value="2"/>
</dbReference>
<sequence length="393" mass="44603">MHVQEKVPPPVSVKKKKKSATRDWLDSVVFAVVAATLIRFLFFEPFMIPTPSMENSLLVGDYLFVSKMHYGSRTPTTPLQVPLTHQNIWGTSLPAYLDWIRMPQFRLPGFSEVKRGDVVVFNLPVEHPQLVGTYAAVLPNLTPHPLDLRTNYVKRCVGQPGDTLQLRDSQLYINGVQVPNQPRLQHGYLVVTAAPVNENRVFRENGISAFSSYTEFLTDSSTSQNERGYLVHTTEPTAARLREYDFIKEVRVVRQEQGTSEPGLYPNSPLLGWNRDSYGPLVVPSQGKTVALTPENIALYGDIIQSHEGLPGVLIQQDNITIDGKAVEQYTFKQDYYFMMGDNRHNSADSRYWGFVPKDHIVGKAVLVWMSIDPAPTNFLNKIRWNRLFRVIQ</sequence>
<dbReference type="RefSeq" id="WP_184173002.1">
    <property type="nucleotide sequence ID" value="NZ_JACHGF010000002.1"/>
</dbReference>
<feature type="active site" evidence="6">
    <location>
        <position position="154"/>
    </location>
</feature>
<dbReference type="GO" id="GO:0009003">
    <property type="term" value="F:signal peptidase activity"/>
    <property type="evidence" value="ECO:0007669"/>
    <property type="project" value="UniProtKB-EC"/>
</dbReference>
<evidence type="ECO:0000256" key="2">
    <source>
        <dbReference type="ARBA" id="ARBA00009370"/>
    </source>
</evidence>
<dbReference type="GO" id="GO:0004252">
    <property type="term" value="F:serine-type endopeptidase activity"/>
    <property type="evidence" value="ECO:0007669"/>
    <property type="project" value="InterPro"/>
</dbReference>
<dbReference type="EC" id="3.4.21.89" evidence="3 7"/>
<dbReference type="Proteomes" id="UP000557307">
    <property type="component" value="Unassembled WGS sequence"/>
</dbReference>
<proteinExistence type="inferred from homology"/>
<keyword evidence="5 7" id="KW-0378">Hydrolase</keyword>
<dbReference type="InterPro" id="IPR000223">
    <property type="entry name" value="Pept_S26A_signal_pept_1"/>
</dbReference>
<evidence type="ECO:0000256" key="4">
    <source>
        <dbReference type="ARBA" id="ARBA00019232"/>
    </source>
</evidence>
<dbReference type="GO" id="GO:0006465">
    <property type="term" value="P:signal peptide processing"/>
    <property type="evidence" value="ECO:0007669"/>
    <property type="project" value="InterPro"/>
</dbReference>
<dbReference type="PROSITE" id="PS00761">
    <property type="entry name" value="SPASE_I_3"/>
    <property type="match status" value="1"/>
</dbReference>
<comment type="catalytic activity">
    <reaction evidence="1 7">
        <text>Cleavage of hydrophobic, N-terminal signal or leader sequences from secreted and periplasmic proteins.</text>
        <dbReference type="EC" id="3.4.21.89"/>
    </reaction>
</comment>
<protein>
    <recommendedName>
        <fullName evidence="4 7">Signal peptidase I</fullName>
        <ecNumber evidence="3 7">3.4.21.89</ecNumber>
    </recommendedName>
</protein>
<evidence type="ECO:0000313" key="10">
    <source>
        <dbReference type="Proteomes" id="UP000557307"/>
    </source>
</evidence>
<dbReference type="PANTHER" id="PTHR43390">
    <property type="entry name" value="SIGNAL PEPTIDASE I"/>
    <property type="match status" value="1"/>
</dbReference>
<evidence type="ECO:0000256" key="1">
    <source>
        <dbReference type="ARBA" id="ARBA00000677"/>
    </source>
</evidence>
<evidence type="ECO:0000256" key="5">
    <source>
        <dbReference type="ARBA" id="ARBA00022801"/>
    </source>
</evidence>
<evidence type="ECO:0000256" key="7">
    <source>
        <dbReference type="RuleBase" id="RU362042"/>
    </source>
</evidence>
<dbReference type="SUPFAM" id="SSF51306">
    <property type="entry name" value="LexA/Signal peptidase"/>
    <property type="match status" value="1"/>
</dbReference>
<organism evidence="9 10">
    <name type="scientific">Rhabdobacter roseus</name>
    <dbReference type="NCBI Taxonomy" id="1655419"/>
    <lineage>
        <taxon>Bacteria</taxon>
        <taxon>Pseudomonadati</taxon>
        <taxon>Bacteroidota</taxon>
        <taxon>Cytophagia</taxon>
        <taxon>Cytophagales</taxon>
        <taxon>Cytophagaceae</taxon>
        <taxon>Rhabdobacter</taxon>
    </lineage>
</organism>
<feature type="active site" evidence="6">
    <location>
        <position position="52"/>
    </location>
</feature>
<dbReference type="InterPro" id="IPR036286">
    <property type="entry name" value="LexA/Signal_pep-like_sf"/>
</dbReference>
<evidence type="ECO:0000259" key="8">
    <source>
        <dbReference type="Pfam" id="PF10502"/>
    </source>
</evidence>
<dbReference type="PRINTS" id="PR00727">
    <property type="entry name" value="LEADERPTASE"/>
</dbReference>
<name>A0A840TJE8_9BACT</name>
<keyword evidence="7" id="KW-1133">Transmembrane helix</keyword>
<dbReference type="Gene3D" id="2.10.109.10">
    <property type="entry name" value="Umud Fragment, subunit A"/>
    <property type="match status" value="1"/>
</dbReference>
<dbReference type="EMBL" id="JACHGF010000002">
    <property type="protein sequence ID" value="MBB5283531.1"/>
    <property type="molecule type" value="Genomic_DNA"/>
</dbReference>
<comment type="subcellular location">
    <subcellularLocation>
        <location evidence="7">Membrane</location>
        <topology evidence="7">Single-pass type II membrane protein</topology>
    </subcellularLocation>
</comment>
<reference evidence="9 10" key="1">
    <citation type="submission" date="2020-08" db="EMBL/GenBank/DDBJ databases">
        <title>Genomic Encyclopedia of Type Strains, Phase IV (KMG-IV): sequencing the most valuable type-strain genomes for metagenomic binning, comparative biology and taxonomic classification.</title>
        <authorList>
            <person name="Goeker M."/>
        </authorList>
    </citation>
    <scope>NUCLEOTIDE SEQUENCE [LARGE SCALE GENOMIC DNA]</scope>
    <source>
        <strain evidence="9 10">DSM 105074</strain>
    </source>
</reference>
<gene>
    <name evidence="9" type="ORF">HNQ92_001657</name>
</gene>
<dbReference type="InterPro" id="IPR019758">
    <property type="entry name" value="Pept_S26A_signal_pept_1_CS"/>
</dbReference>
<dbReference type="AlphaFoldDB" id="A0A840TJE8"/>
<comment type="caution">
    <text evidence="9">The sequence shown here is derived from an EMBL/GenBank/DDBJ whole genome shotgun (WGS) entry which is preliminary data.</text>
</comment>
<keyword evidence="7" id="KW-0472">Membrane</keyword>
<feature type="domain" description="Peptidase S26" evidence="8">
    <location>
        <begin position="22"/>
        <end position="182"/>
    </location>
</feature>